<comment type="similarity">
    <text evidence="1">Belongs to the class-I aminoacyl-tRNA synthetase family.</text>
</comment>
<dbReference type="SUPFAM" id="SSF52374">
    <property type="entry name" value="Nucleotidylyl transferase"/>
    <property type="match status" value="1"/>
</dbReference>
<reference evidence="10" key="1">
    <citation type="submission" date="2019-08" db="EMBL/GenBank/DDBJ databases">
        <authorList>
            <person name="Kucharzyk K."/>
            <person name="Murdoch R.W."/>
            <person name="Higgins S."/>
            <person name="Loffler F."/>
        </authorList>
    </citation>
    <scope>NUCLEOTIDE SEQUENCE</scope>
</reference>
<dbReference type="GO" id="GO:0006436">
    <property type="term" value="P:tryptophanyl-tRNA aminoacylation"/>
    <property type="evidence" value="ECO:0007669"/>
    <property type="project" value="InterPro"/>
</dbReference>
<sequence>MAEQINPWSSTPKVDINRLFEEFGIESFAAQKQLLEDQPVFIRRDIVAGHRGYEAISNAIRMKKPFHVLTGFMPSGHPHFGHLMVMKEVVWHIDQGGRGFISMADREAHAVRGLSWDVCDKYAREYMECLYALGFKGEIYSQRKNNLLKDLAFEAATKINFSELSAIYGFGPETELAHAMSVAMQVGDILYPQLVGGAAPTIVPVGIDQDPHIRLTRDVTKALRMFLVEDRGSHISIRAKKASPEAIDAVAKRFKGAKKYEGHIDLPAGYTAPEVDEIVRSIEQEHGGFGFMLPSSTYHSFLQGLQGGKMSSSVPESLVWFDDTEKDAKKKIMGALTGGRQTLEEQKKLGGEPEKCSIYQLNKFHMQGDDKELAKMCEACKAGELMCGTCKKETLERVLTFLREFKEKRDEVSHMAEW</sequence>
<dbReference type="FunFam" id="3.40.50.620:FF:000207">
    <property type="entry name" value="Tryptophan--tRNA ligase"/>
    <property type="match status" value="1"/>
</dbReference>
<name>A0A644U6L3_9ZZZZ</name>
<accession>A0A644U6L3</accession>
<comment type="caution">
    <text evidence="10">The sequence shown here is derived from an EMBL/GenBank/DDBJ whole genome shotgun (WGS) entry which is preliminary data.</text>
</comment>
<evidence type="ECO:0000313" key="10">
    <source>
        <dbReference type="EMBL" id="MPL74566.1"/>
    </source>
</evidence>
<evidence type="ECO:0000256" key="8">
    <source>
        <dbReference type="ARBA" id="ARBA00023146"/>
    </source>
</evidence>
<proteinExistence type="inferred from homology"/>
<evidence type="ECO:0000256" key="5">
    <source>
        <dbReference type="ARBA" id="ARBA00022741"/>
    </source>
</evidence>
<dbReference type="Gene3D" id="3.40.50.620">
    <property type="entry name" value="HUPs"/>
    <property type="match status" value="1"/>
</dbReference>
<gene>
    <name evidence="10" type="ORF">SDC9_20381</name>
</gene>
<keyword evidence="8" id="KW-0030">Aminoacyl-tRNA synthetase</keyword>
<dbReference type="EC" id="6.1.1.2" evidence="2"/>
<keyword evidence="4" id="KW-0436">Ligase</keyword>
<keyword evidence="5" id="KW-0547">Nucleotide-binding</keyword>
<evidence type="ECO:0000256" key="2">
    <source>
        <dbReference type="ARBA" id="ARBA00013161"/>
    </source>
</evidence>
<dbReference type="PANTHER" id="PTHR10055">
    <property type="entry name" value="TRYPTOPHANYL-TRNA SYNTHETASE"/>
    <property type="match status" value="1"/>
</dbReference>
<evidence type="ECO:0000256" key="9">
    <source>
        <dbReference type="ARBA" id="ARBA00030268"/>
    </source>
</evidence>
<dbReference type="PANTHER" id="PTHR10055:SF5">
    <property type="entry name" value="TRYPTOPHAN--TRNA LIGASE"/>
    <property type="match status" value="1"/>
</dbReference>
<dbReference type="GO" id="GO:0005737">
    <property type="term" value="C:cytoplasm"/>
    <property type="evidence" value="ECO:0007669"/>
    <property type="project" value="TreeGrafter"/>
</dbReference>
<evidence type="ECO:0000256" key="4">
    <source>
        <dbReference type="ARBA" id="ARBA00022598"/>
    </source>
</evidence>
<evidence type="ECO:0000256" key="6">
    <source>
        <dbReference type="ARBA" id="ARBA00022840"/>
    </source>
</evidence>
<dbReference type="InterPro" id="IPR002306">
    <property type="entry name" value="Trp-tRNA-ligase"/>
</dbReference>
<keyword evidence="3" id="KW-0963">Cytoplasm</keyword>
<dbReference type="InterPro" id="IPR014729">
    <property type="entry name" value="Rossmann-like_a/b/a_fold"/>
</dbReference>
<dbReference type="GO" id="GO:0004830">
    <property type="term" value="F:tryptophan-tRNA ligase activity"/>
    <property type="evidence" value="ECO:0007669"/>
    <property type="project" value="UniProtKB-EC"/>
</dbReference>
<keyword evidence="7" id="KW-0648">Protein biosynthesis</keyword>
<dbReference type="AlphaFoldDB" id="A0A644U6L3"/>
<dbReference type="PRINTS" id="PR01039">
    <property type="entry name" value="TRNASYNTHTRP"/>
</dbReference>
<organism evidence="10">
    <name type="scientific">bioreactor metagenome</name>
    <dbReference type="NCBI Taxonomy" id="1076179"/>
    <lineage>
        <taxon>unclassified sequences</taxon>
        <taxon>metagenomes</taxon>
        <taxon>ecological metagenomes</taxon>
    </lineage>
</organism>
<evidence type="ECO:0000256" key="7">
    <source>
        <dbReference type="ARBA" id="ARBA00022917"/>
    </source>
</evidence>
<evidence type="ECO:0000256" key="1">
    <source>
        <dbReference type="ARBA" id="ARBA00005594"/>
    </source>
</evidence>
<keyword evidence="6" id="KW-0067">ATP-binding</keyword>
<dbReference type="NCBIfam" id="NF008926">
    <property type="entry name" value="PRK12285.1-3"/>
    <property type="match status" value="1"/>
</dbReference>
<evidence type="ECO:0000256" key="3">
    <source>
        <dbReference type="ARBA" id="ARBA00022490"/>
    </source>
</evidence>
<dbReference type="Gene3D" id="1.10.240.10">
    <property type="entry name" value="Tyrosyl-Transfer RNA Synthetase"/>
    <property type="match status" value="1"/>
</dbReference>
<dbReference type="InterPro" id="IPR002305">
    <property type="entry name" value="aa-tRNA-synth_Ic"/>
</dbReference>
<protein>
    <recommendedName>
        <fullName evidence="2">tryptophan--tRNA ligase</fullName>
        <ecNumber evidence="2">6.1.1.2</ecNumber>
    </recommendedName>
    <alternativeName>
        <fullName evidence="9">Tryptophanyl-tRNA synthetase</fullName>
    </alternativeName>
</protein>
<dbReference type="EMBL" id="VSSQ01000081">
    <property type="protein sequence ID" value="MPL74566.1"/>
    <property type="molecule type" value="Genomic_DNA"/>
</dbReference>
<dbReference type="Pfam" id="PF00579">
    <property type="entry name" value="tRNA-synt_1b"/>
    <property type="match status" value="2"/>
</dbReference>
<dbReference type="GO" id="GO:0005524">
    <property type="term" value="F:ATP binding"/>
    <property type="evidence" value="ECO:0007669"/>
    <property type="project" value="UniProtKB-KW"/>
</dbReference>